<feature type="compositionally biased region" description="Basic and acidic residues" evidence="1">
    <location>
        <begin position="1642"/>
        <end position="1657"/>
    </location>
</feature>
<feature type="compositionally biased region" description="Basic and acidic residues" evidence="1">
    <location>
        <begin position="82"/>
        <end position="95"/>
    </location>
</feature>
<dbReference type="Gene3D" id="2.30.29.30">
    <property type="entry name" value="Pleckstrin-homology domain (PH domain)/Phosphotyrosine-binding domain (PTB)"/>
    <property type="match status" value="1"/>
</dbReference>
<feature type="compositionally biased region" description="Low complexity" evidence="1">
    <location>
        <begin position="889"/>
        <end position="900"/>
    </location>
</feature>
<dbReference type="PANTHER" id="PTHR10663:SF405">
    <property type="entry name" value="ARF GUANINE NUCLEOTIDE EXCHANGE FACTOR SYT1"/>
    <property type="match status" value="1"/>
</dbReference>
<dbReference type="SUPFAM" id="SSF48425">
    <property type="entry name" value="Sec7 domain"/>
    <property type="match status" value="1"/>
</dbReference>
<feature type="compositionally biased region" description="Basic and acidic residues" evidence="1">
    <location>
        <begin position="127"/>
        <end position="157"/>
    </location>
</feature>
<dbReference type="KEGG" id="ksn:43587327"/>
<dbReference type="InterPro" id="IPR035999">
    <property type="entry name" value="Sec7_dom_sf"/>
</dbReference>
<feature type="compositionally biased region" description="Low complexity" evidence="1">
    <location>
        <begin position="499"/>
        <end position="511"/>
    </location>
</feature>
<dbReference type="InterPro" id="IPR011993">
    <property type="entry name" value="PH-like_dom_sf"/>
</dbReference>
<dbReference type="CDD" id="cd00821">
    <property type="entry name" value="PH"/>
    <property type="match status" value="1"/>
</dbReference>
<reference evidence="2" key="1">
    <citation type="submission" date="2017-08" db="EMBL/GenBank/DDBJ databases">
        <authorList>
            <person name="Cuomo C."/>
            <person name="Billmyre B."/>
            <person name="Heitman J."/>
        </authorList>
    </citation>
    <scope>NUCLEOTIDE SEQUENCE</scope>
    <source>
        <strain evidence="2">CBS 12478</strain>
    </source>
</reference>
<feature type="compositionally biased region" description="Pro residues" evidence="1">
    <location>
        <begin position="189"/>
        <end position="201"/>
    </location>
</feature>
<feature type="region of interest" description="Disordered" evidence="1">
    <location>
        <begin position="1817"/>
        <end position="1927"/>
    </location>
</feature>
<feature type="compositionally biased region" description="Basic and acidic residues" evidence="1">
    <location>
        <begin position="1864"/>
        <end position="1881"/>
    </location>
</feature>
<dbReference type="OrthoDB" id="430364at2759"/>
<feature type="compositionally biased region" description="Low complexity" evidence="1">
    <location>
        <begin position="312"/>
        <end position="329"/>
    </location>
</feature>
<feature type="compositionally biased region" description="Low complexity" evidence="1">
    <location>
        <begin position="669"/>
        <end position="690"/>
    </location>
</feature>
<dbReference type="EMBL" id="CP144059">
    <property type="protein sequence ID" value="WWD20709.1"/>
    <property type="molecule type" value="Genomic_DNA"/>
</dbReference>
<feature type="compositionally biased region" description="Basic and acidic residues" evidence="1">
    <location>
        <begin position="1918"/>
        <end position="1927"/>
    </location>
</feature>
<accession>A0A5M6C709</accession>
<feature type="compositionally biased region" description="Low complexity" evidence="1">
    <location>
        <begin position="907"/>
        <end position="923"/>
    </location>
</feature>
<feature type="region of interest" description="Disordered" evidence="1">
    <location>
        <begin position="1381"/>
        <end position="1425"/>
    </location>
</feature>
<dbReference type="PANTHER" id="PTHR10663">
    <property type="entry name" value="GUANYL-NUCLEOTIDE EXCHANGE FACTOR"/>
    <property type="match status" value="1"/>
</dbReference>
<dbReference type="Proteomes" id="UP000322225">
    <property type="component" value="Chromosome 9"/>
</dbReference>
<dbReference type="PROSITE" id="PS50003">
    <property type="entry name" value="PH_DOMAIN"/>
    <property type="match status" value="1"/>
</dbReference>
<dbReference type="InterPro" id="IPR023394">
    <property type="entry name" value="Sec7_C_sf"/>
</dbReference>
<gene>
    <name evidence="2" type="ORF">CI109_105185</name>
</gene>
<feature type="region of interest" description="Disordered" evidence="1">
    <location>
        <begin position="1642"/>
        <end position="1740"/>
    </location>
</feature>
<protein>
    <submittedName>
        <fullName evidence="2">Uncharacterized protein</fullName>
    </submittedName>
</protein>
<evidence type="ECO:0000313" key="2">
    <source>
        <dbReference type="EMBL" id="WWD20709.1"/>
    </source>
</evidence>
<feature type="compositionally biased region" description="Basic and acidic residues" evidence="1">
    <location>
        <begin position="285"/>
        <end position="303"/>
    </location>
</feature>
<sequence length="1927" mass="208538">MENAEAGPSRPPPPVTPAPSKKEKRRSWFGLSSPSVTTPKKEERERKNSVIETTTEELELGPVVTPETTSADGTGAVASHPPESRRSTDGDRENGEEVLTIDRNPDPDRTIKKKKKRWSSGVDDDYETVRMDDLSSKGSILDREKLGSRSISDRTVIDNEEDGQQTPHASSIRIRTFSRTASDRDAFFPAPPIPPPQPHFDPIPSSSITRPTIKPRTSSMTSHPSPTVPSFVDKSQPPIPVDIERPLPPLPPSKSPDLPAMPHGIVVTPSSPAKLTKPKTPKRLPASERRSRSATGRQRESSQGKRSKSTAPSSRIGLGLPSSLLPSSRTQSTEDLAPPPVPSKPQSVSSPLPSRSASPIPKITFVEPDQPTTDAPKEVDTERRNRVKRARSLSGIFGKSPPAIQAEKVPTPDSADQDTESTGKSQGMLEWLGMRKTIKRRQSEAKLKDQAIETPPLNQMPKVEQGRSRESLNSEQSTDRTNTDATEQTPRRPDMRAASSTVTVVPQTSTPGKLANLFSRRASAKGPEDDAEPSASIAIAPRPIPNAGLRGLIASSESSFSLPAVDPVSPFVPEHGHWVSSPGSDGEETLFSPGGSSHWGPGVRPWMDATEVHQPSRSSTSSPLEALPEQELLSPVQKGPSKAPANVREGRVRSWSDAPLPPHRIPAVSPGSRSPAHGPASPSARPGSPSLHSPARPGMGSRSNSGNSAIIGRMRSVFSKSTTRSRSNSLLRQASSDADEFGALSTRQVRPSTSSSSTTSSVLARGRSPVDDRPPSGISVGLGERSSRTSFTPSISSLASGSPRNSLVPEQASEVTQKAVRKNRARASTMMTLGPTSYNFTPPSPGLFPSLATPPRRRPGTMTRLSNGLFGSGPSSPRSTGLFPLPPRSSGSISSATGAAWDEGSTGLLSPGTSPRPSTGSVSAAMTSSAVKQASVRESGESPSHWLDRVVTTVGRHEIADVLAASGDEFHTEALEKYMATFDFTHNALDVALRRLLMHMSLPKETQQIDRVIEAFSKRYEQCEPGLFGGKDNTYVLAFSMMILHTDAFNKHNKNKMTKVDYVRNTRMDGVLPLVLEAFFDNITFTPFVFIEDDSDLKRSSGYESASSSLFGPSTPTFSSLLNGPNPTISKSTKVDVYHMIVRGLLGTLRVDVEKQILAENPFSCLGTRPFLDCEGLSRAFASAHSLMIPTPTSLSQRKVTGKLATPAKKARIGDHGESEMVLRVTKAGLLSRRDDGPDTGKKANRKWKSWSVILTGSQILFFKDPTWALTLLEQAQSNKNTDENNQHLLLPRMTTFKPDEVFPVKDCIAVYDSTFTSHPYTFRFVMPHTRQYLMQAPDEFEMNEWVTLINYASAFKTAGLKMRSGSMRKDQVVLAGAAAAASHRRELRGSTDSQHRSESSTRNPTAVFGEASAAEGKPVNTDTISRKKMAEVRGVDVDGANERVNEGEQLEEVFGAVKAELAAGRGAPAVANGTNTTSDARSSIRLSEEGSVRRSEDSRTPSAQAARVGAIYAHLTSLRGKAAALENTIHDTLLLVRNLAILTPFQVSTRDRIAISIPPIAHRIRSDRLTMSKLRLWIKVLEHEAEREDREWKIVRHVALQAAARSMREDGVEGVVRDVVKDEGEGPREVPVLALPIDHDHGRDPEHHHAEVDADKFGTSPGELPIIFRRTSDEPLSGTSEGRPTVSRQTTGMTVSTPNSSRKSSTDLLSVFQYDPSPDTVVNGHGGEGRRSSEVEYLSEVESRRASTVALEERQDTVSTIDLASDSGKSPTEASSEAGVSTNRVPTTMFAPAMESPVAIGLGDDDAKLGLGETKTSDMLDEEKSNTNDPKAAVPVESENGSTKAYVDLSDTNGDIMVHPNPKRQEKEGGGGGNAEHKEEAEEWQFTRAAKRVSLVHPGEMSDWEKMSMRKISGASAKHDRDGRKD</sequence>
<feature type="region of interest" description="Disordered" evidence="1">
    <location>
        <begin position="833"/>
        <end position="856"/>
    </location>
</feature>
<feature type="compositionally biased region" description="Polar residues" evidence="1">
    <location>
        <begin position="1473"/>
        <end position="1486"/>
    </location>
</feature>
<name>A0A5M6C709_9TREE</name>
<feature type="compositionally biased region" description="Basic and acidic residues" evidence="1">
    <location>
        <begin position="464"/>
        <end position="482"/>
    </location>
</feature>
<feature type="compositionally biased region" description="Low complexity" evidence="1">
    <location>
        <begin position="344"/>
        <end position="361"/>
    </location>
</feature>
<dbReference type="Pfam" id="PF01369">
    <property type="entry name" value="Sec7"/>
    <property type="match status" value="1"/>
</dbReference>
<evidence type="ECO:0000256" key="1">
    <source>
        <dbReference type="SAM" id="MobiDB-lite"/>
    </source>
</evidence>
<dbReference type="SMART" id="SM00233">
    <property type="entry name" value="PH"/>
    <property type="match status" value="1"/>
</dbReference>
<feature type="compositionally biased region" description="Low complexity" evidence="1">
    <location>
        <begin position="788"/>
        <end position="797"/>
    </location>
</feature>
<feature type="compositionally biased region" description="Polar residues" evidence="1">
    <location>
        <begin position="1678"/>
        <end position="1709"/>
    </location>
</feature>
<feature type="compositionally biased region" description="Low complexity" evidence="1">
    <location>
        <begin position="752"/>
        <end position="761"/>
    </location>
</feature>
<feature type="compositionally biased region" description="Basic and acidic residues" evidence="1">
    <location>
        <begin position="1487"/>
        <end position="1500"/>
    </location>
</feature>
<feature type="compositionally biased region" description="Basic and acidic residues" evidence="1">
    <location>
        <begin position="441"/>
        <end position="451"/>
    </location>
</feature>
<feature type="compositionally biased region" description="Low complexity" evidence="1">
    <location>
        <begin position="719"/>
        <end position="732"/>
    </location>
</feature>
<dbReference type="RefSeq" id="XP_031862530.1">
    <property type="nucleotide sequence ID" value="XM_032003208.1"/>
</dbReference>
<dbReference type="GeneID" id="43587327"/>
<dbReference type="Pfam" id="PF00169">
    <property type="entry name" value="PH"/>
    <property type="match status" value="1"/>
</dbReference>
<feature type="compositionally biased region" description="Polar residues" evidence="1">
    <location>
        <begin position="205"/>
        <end position="225"/>
    </location>
</feature>
<feature type="region of interest" description="Disordered" evidence="1">
    <location>
        <begin position="868"/>
        <end position="943"/>
    </location>
</feature>
<dbReference type="GO" id="GO:0005085">
    <property type="term" value="F:guanyl-nucleotide exchange factor activity"/>
    <property type="evidence" value="ECO:0007669"/>
    <property type="project" value="InterPro"/>
</dbReference>
<dbReference type="InterPro" id="IPR001849">
    <property type="entry name" value="PH_domain"/>
</dbReference>
<organism evidence="2 3">
    <name type="scientific">Kwoniella shandongensis</name>
    <dbReference type="NCBI Taxonomy" id="1734106"/>
    <lineage>
        <taxon>Eukaryota</taxon>
        <taxon>Fungi</taxon>
        <taxon>Dikarya</taxon>
        <taxon>Basidiomycota</taxon>
        <taxon>Agaricomycotina</taxon>
        <taxon>Tremellomycetes</taxon>
        <taxon>Tremellales</taxon>
        <taxon>Cryptococcaceae</taxon>
        <taxon>Kwoniella</taxon>
    </lineage>
</organism>
<keyword evidence="3" id="KW-1185">Reference proteome</keyword>
<feature type="compositionally biased region" description="Polar residues" evidence="1">
    <location>
        <begin position="613"/>
        <end position="623"/>
    </location>
</feature>
<feature type="region of interest" description="Disordered" evidence="1">
    <location>
        <begin position="1"/>
        <end position="543"/>
    </location>
</feature>
<feature type="region of interest" description="Disordered" evidence="1">
    <location>
        <begin position="576"/>
        <end position="819"/>
    </location>
</feature>
<dbReference type="InterPro" id="IPR000904">
    <property type="entry name" value="Sec7_dom"/>
</dbReference>
<reference evidence="2" key="2">
    <citation type="submission" date="2024-01" db="EMBL/GenBank/DDBJ databases">
        <title>Comparative genomics of Cryptococcus and Kwoniella reveals pathogenesis evolution and contrasting modes of karyotype evolution via chromosome fusion or intercentromeric recombination.</title>
        <authorList>
            <person name="Coelho M.A."/>
            <person name="David-Palma M."/>
            <person name="Shea T."/>
            <person name="Bowers K."/>
            <person name="McGinley-Smith S."/>
            <person name="Mohammad A.W."/>
            <person name="Gnirke A."/>
            <person name="Yurkov A.M."/>
            <person name="Nowrousian M."/>
            <person name="Sun S."/>
            <person name="Cuomo C.A."/>
            <person name="Heitman J."/>
        </authorList>
    </citation>
    <scope>NUCLEOTIDE SEQUENCE</scope>
    <source>
        <strain evidence="2">CBS 12478</strain>
    </source>
</reference>
<feature type="region of interest" description="Disordered" evidence="1">
    <location>
        <begin position="1469"/>
        <end position="1502"/>
    </location>
</feature>
<feature type="compositionally biased region" description="Basic and acidic residues" evidence="1">
    <location>
        <begin position="39"/>
        <end position="49"/>
    </location>
</feature>
<feature type="compositionally biased region" description="Basic and acidic residues" evidence="1">
    <location>
        <begin position="1384"/>
        <end position="1400"/>
    </location>
</feature>
<dbReference type="PROSITE" id="PS50190">
    <property type="entry name" value="SEC7"/>
    <property type="match status" value="1"/>
</dbReference>
<dbReference type="Gene3D" id="1.10.1000.11">
    <property type="entry name" value="Arf Nucleotide-binding Site Opener,domain 2"/>
    <property type="match status" value="1"/>
</dbReference>
<dbReference type="GO" id="GO:0032012">
    <property type="term" value="P:regulation of ARF protein signal transduction"/>
    <property type="evidence" value="ECO:0007669"/>
    <property type="project" value="InterPro"/>
</dbReference>
<feature type="compositionally biased region" description="Basic and acidic residues" evidence="1">
    <location>
        <begin position="1817"/>
        <end position="1827"/>
    </location>
</feature>
<feature type="compositionally biased region" description="Basic and acidic residues" evidence="1">
    <location>
        <begin position="375"/>
        <end position="384"/>
    </location>
</feature>
<dbReference type="SMART" id="SM00222">
    <property type="entry name" value="Sec7"/>
    <property type="match status" value="1"/>
</dbReference>
<dbReference type="SUPFAM" id="SSF50729">
    <property type="entry name" value="PH domain-like"/>
    <property type="match status" value="1"/>
</dbReference>
<feature type="region of interest" description="Disordered" evidence="1">
    <location>
        <begin position="1762"/>
        <end position="1782"/>
    </location>
</feature>
<proteinExistence type="predicted"/>
<evidence type="ECO:0000313" key="3">
    <source>
        <dbReference type="Proteomes" id="UP000322225"/>
    </source>
</evidence>